<dbReference type="InterPro" id="IPR021124">
    <property type="entry name" value="CRISPR-assoc_prot_Cas5"/>
</dbReference>
<evidence type="ECO:0000313" key="3">
    <source>
        <dbReference type="EMBL" id="GAA2699148.1"/>
    </source>
</evidence>
<dbReference type="NCBIfam" id="TIGR01868">
    <property type="entry name" value="casD_Cas5e"/>
    <property type="match status" value="1"/>
</dbReference>
<dbReference type="Pfam" id="PF09704">
    <property type="entry name" value="Cas_Cas5d"/>
    <property type="match status" value="1"/>
</dbReference>
<proteinExistence type="predicted"/>
<name>A0ABN3TFF8_9ACTN</name>
<dbReference type="EMBL" id="BAAATE010000054">
    <property type="protein sequence ID" value="GAA2699148.1"/>
    <property type="molecule type" value="Genomic_DNA"/>
</dbReference>
<keyword evidence="4" id="KW-1185">Reference proteome</keyword>
<dbReference type="InterPro" id="IPR013422">
    <property type="entry name" value="CRISPR-assoc_prot_Cas5_N"/>
</dbReference>
<sequence length="238" mass="26611">MSVLLLQLAGPLQSWGAASRFARRSTEAAPTKSGAIGLLAAALGRQRCDDVSDLVALRFGVRADQPGTLLRDYHTTQRFTGESLPVSERYYLADAVFVVAVEGDSQLIEQLHQAVRDPVFLPYLGRRSCPPARRLELGVEHDKALEEALKEQKWHAAYWYQRRHRRQPAIRLNILLEAIAEDGPTDTLRDQPISFDPRHRQYALRGIRQTWTEVPNPAADSFTATRPNHDPTALLGGA</sequence>
<dbReference type="Proteomes" id="UP001501666">
    <property type="component" value="Unassembled WGS sequence"/>
</dbReference>
<dbReference type="NCBIfam" id="TIGR02593">
    <property type="entry name" value="CRISPR_cas5"/>
    <property type="match status" value="1"/>
</dbReference>
<evidence type="ECO:0000256" key="1">
    <source>
        <dbReference type="ARBA" id="ARBA00023118"/>
    </source>
</evidence>
<dbReference type="InterPro" id="IPR010147">
    <property type="entry name" value="CRISPR-assoc_prot_CasD"/>
</dbReference>
<gene>
    <name evidence="3" type="primary">cas5e</name>
    <name evidence="3" type="ORF">GCM10010412_095450</name>
</gene>
<comment type="caution">
    <text evidence="3">The sequence shown here is derived from an EMBL/GenBank/DDBJ whole genome shotgun (WGS) entry which is preliminary data.</text>
</comment>
<feature type="region of interest" description="Disordered" evidence="2">
    <location>
        <begin position="218"/>
        <end position="238"/>
    </location>
</feature>
<protein>
    <submittedName>
        <fullName evidence="3">Type I-E CRISPR-associated protein Cas5/CasD</fullName>
    </submittedName>
</protein>
<evidence type="ECO:0000313" key="4">
    <source>
        <dbReference type="Proteomes" id="UP001501666"/>
    </source>
</evidence>
<dbReference type="RefSeq" id="WP_346157166.1">
    <property type="nucleotide sequence ID" value="NZ_BAAATE010000054.1"/>
</dbReference>
<keyword evidence="1" id="KW-0051">Antiviral defense</keyword>
<organism evidence="3 4">
    <name type="scientific">Nonomuraea recticatena</name>
    <dbReference type="NCBI Taxonomy" id="46178"/>
    <lineage>
        <taxon>Bacteria</taxon>
        <taxon>Bacillati</taxon>
        <taxon>Actinomycetota</taxon>
        <taxon>Actinomycetes</taxon>
        <taxon>Streptosporangiales</taxon>
        <taxon>Streptosporangiaceae</taxon>
        <taxon>Nonomuraea</taxon>
    </lineage>
</organism>
<reference evidence="3 4" key="1">
    <citation type="journal article" date="2019" name="Int. J. Syst. Evol. Microbiol.">
        <title>The Global Catalogue of Microorganisms (GCM) 10K type strain sequencing project: providing services to taxonomists for standard genome sequencing and annotation.</title>
        <authorList>
            <consortium name="The Broad Institute Genomics Platform"/>
            <consortium name="The Broad Institute Genome Sequencing Center for Infectious Disease"/>
            <person name="Wu L."/>
            <person name="Ma J."/>
        </authorList>
    </citation>
    <scope>NUCLEOTIDE SEQUENCE [LARGE SCALE GENOMIC DNA]</scope>
    <source>
        <strain evidence="3 4">JCM 6835</strain>
    </source>
</reference>
<dbReference type="Gene3D" id="3.30.70.2660">
    <property type="match status" value="1"/>
</dbReference>
<dbReference type="CDD" id="cd09645">
    <property type="entry name" value="Cas5_I-E"/>
    <property type="match status" value="1"/>
</dbReference>
<evidence type="ECO:0000256" key="2">
    <source>
        <dbReference type="SAM" id="MobiDB-lite"/>
    </source>
</evidence>
<accession>A0ABN3TFF8</accession>